<evidence type="ECO:0000313" key="4">
    <source>
        <dbReference type="Proteomes" id="UP000682733"/>
    </source>
</evidence>
<dbReference type="PANTHER" id="PTHR21301">
    <property type="entry name" value="REVERSE TRANSCRIPTASE"/>
    <property type="match status" value="1"/>
</dbReference>
<evidence type="ECO:0000313" key="2">
    <source>
        <dbReference type="EMBL" id="CAF1260544.1"/>
    </source>
</evidence>
<sequence>MRSPLAPILVDIFMNNLEKKHIEPLTSSKIIPWVRYVDDMFVIMTFLDVLIRKTDKKYDTTIFRKHTNTFLNTNLYLKWNGCLPRYQKIDLINSLVVRALRICSNNVLLNDELKFLRDVLNANGYPIKLIKRTTKHTIHKEKKRSTK</sequence>
<dbReference type="PANTHER" id="PTHR21301:SF10">
    <property type="entry name" value="REVERSE TRANSCRIPTASE DOMAIN-CONTAINING PROTEIN"/>
    <property type="match status" value="1"/>
</dbReference>
<name>A0A8S2PRW7_9BILA</name>
<dbReference type="Proteomes" id="UP000682733">
    <property type="component" value="Unassembled WGS sequence"/>
</dbReference>
<protein>
    <recommendedName>
        <fullName evidence="1">Helix-turn-helix domain-containing protein</fullName>
    </recommendedName>
</protein>
<evidence type="ECO:0000313" key="3">
    <source>
        <dbReference type="EMBL" id="CAF4067159.1"/>
    </source>
</evidence>
<accession>A0A8S2PRW7</accession>
<evidence type="ECO:0000259" key="1">
    <source>
        <dbReference type="Pfam" id="PF26215"/>
    </source>
</evidence>
<dbReference type="EMBL" id="CAJNOK010017254">
    <property type="protein sequence ID" value="CAF1260544.1"/>
    <property type="molecule type" value="Genomic_DNA"/>
</dbReference>
<dbReference type="Proteomes" id="UP000677228">
    <property type="component" value="Unassembled WGS sequence"/>
</dbReference>
<dbReference type="AlphaFoldDB" id="A0A8S2PRW7"/>
<feature type="domain" description="Helix-turn-helix" evidence="1">
    <location>
        <begin position="75"/>
        <end position="134"/>
    </location>
</feature>
<dbReference type="InterPro" id="IPR058912">
    <property type="entry name" value="HTH_animal"/>
</dbReference>
<organism evidence="3 4">
    <name type="scientific">Didymodactylos carnosus</name>
    <dbReference type="NCBI Taxonomy" id="1234261"/>
    <lineage>
        <taxon>Eukaryota</taxon>
        <taxon>Metazoa</taxon>
        <taxon>Spiralia</taxon>
        <taxon>Gnathifera</taxon>
        <taxon>Rotifera</taxon>
        <taxon>Eurotatoria</taxon>
        <taxon>Bdelloidea</taxon>
        <taxon>Philodinida</taxon>
        <taxon>Philodinidae</taxon>
        <taxon>Didymodactylos</taxon>
    </lineage>
</organism>
<dbReference type="Pfam" id="PF26215">
    <property type="entry name" value="HTH_animal"/>
    <property type="match status" value="1"/>
</dbReference>
<gene>
    <name evidence="2" type="ORF">OVA965_LOCUS26708</name>
    <name evidence="3" type="ORF">TMI583_LOCUS27448</name>
</gene>
<proteinExistence type="predicted"/>
<reference evidence="3" key="1">
    <citation type="submission" date="2021-02" db="EMBL/GenBank/DDBJ databases">
        <authorList>
            <person name="Nowell W R."/>
        </authorList>
    </citation>
    <scope>NUCLEOTIDE SEQUENCE</scope>
</reference>
<dbReference type="EMBL" id="CAJOBA010038807">
    <property type="protein sequence ID" value="CAF4067159.1"/>
    <property type="molecule type" value="Genomic_DNA"/>
</dbReference>
<comment type="caution">
    <text evidence="3">The sequence shown here is derived from an EMBL/GenBank/DDBJ whole genome shotgun (WGS) entry which is preliminary data.</text>
</comment>